<dbReference type="Pfam" id="PF25963">
    <property type="entry name" value="Beta-barrel_AAEA"/>
    <property type="match status" value="1"/>
</dbReference>
<dbReference type="AlphaFoldDB" id="A0A239GUC1"/>
<keyword evidence="1" id="KW-1133">Transmembrane helix</keyword>
<dbReference type="InterPro" id="IPR050393">
    <property type="entry name" value="MFP_Efflux_Pump"/>
</dbReference>
<evidence type="ECO:0000259" key="3">
    <source>
        <dbReference type="Pfam" id="PF25963"/>
    </source>
</evidence>
<dbReference type="OrthoDB" id="9811754at2"/>
<keyword evidence="1" id="KW-0472">Membrane</keyword>
<proteinExistence type="predicted"/>
<feature type="domain" description="Multidrug resistance protein MdtA-like barrel-sandwich hybrid" evidence="2">
    <location>
        <begin position="54"/>
        <end position="299"/>
    </location>
</feature>
<gene>
    <name evidence="4" type="ORF">SAMN05421770_10285</name>
</gene>
<name>A0A239GUC1_9BACT</name>
<feature type="transmembrane region" description="Helical" evidence="1">
    <location>
        <begin position="16"/>
        <end position="34"/>
    </location>
</feature>
<accession>A0A239GUC1</accession>
<keyword evidence="5" id="KW-1185">Reference proteome</keyword>
<dbReference type="SUPFAM" id="SSF111369">
    <property type="entry name" value="HlyD-like secretion proteins"/>
    <property type="match status" value="2"/>
</dbReference>
<reference evidence="4 5" key="1">
    <citation type="submission" date="2017-06" db="EMBL/GenBank/DDBJ databases">
        <authorList>
            <person name="Kim H.J."/>
            <person name="Triplett B.A."/>
        </authorList>
    </citation>
    <scope>NUCLEOTIDE SEQUENCE [LARGE SCALE GENOMIC DNA]</scope>
    <source>
        <strain evidence="4 5">DSM 18704</strain>
    </source>
</reference>
<dbReference type="Gene3D" id="2.40.30.170">
    <property type="match status" value="1"/>
</dbReference>
<dbReference type="Proteomes" id="UP000198356">
    <property type="component" value="Unassembled WGS sequence"/>
</dbReference>
<dbReference type="PANTHER" id="PTHR30367">
    <property type="entry name" value="P-HYDROXYBENZOIC ACID EFFLUX PUMP SUBUNIT AAEA-RELATED"/>
    <property type="match status" value="1"/>
</dbReference>
<dbReference type="PANTHER" id="PTHR30367:SF1">
    <property type="entry name" value="MULTIDRUG RESISTANCE PROTEIN MDTN"/>
    <property type="match status" value="1"/>
</dbReference>
<evidence type="ECO:0000259" key="2">
    <source>
        <dbReference type="Pfam" id="PF25917"/>
    </source>
</evidence>
<dbReference type="Pfam" id="PF25917">
    <property type="entry name" value="BSH_RND"/>
    <property type="match status" value="1"/>
</dbReference>
<keyword evidence="1" id="KW-0812">Transmembrane</keyword>
<organism evidence="4 5">
    <name type="scientific">Granulicella rosea</name>
    <dbReference type="NCBI Taxonomy" id="474952"/>
    <lineage>
        <taxon>Bacteria</taxon>
        <taxon>Pseudomonadati</taxon>
        <taxon>Acidobacteriota</taxon>
        <taxon>Terriglobia</taxon>
        <taxon>Terriglobales</taxon>
        <taxon>Acidobacteriaceae</taxon>
        <taxon>Granulicella</taxon>
    </lineage>
</organism>
<evidence type="ECO:0000313" key="4">
    <source>
        <dbReference type="EMBL" id="SNS72730.1"/>
    </source>
</evidence>
<evidence type="ECO:0000313" key="5">
    <source>
        <dbReference type="Proteomes" id="UP000198356"/>
    </source>
</evidence>
<feature type="domain" description="p-hydroxybenzoic acid efflux pump subunit AaeA-like beta-barrel" evidence="3">
    <location>
        <begin position="304"/>
        <end position="398"/>
    </location>
</feature>
<evidence type="ECO:0000256" key="1">
    <source>
        <dbReference type="SAM" id="Phobius"/>
    </source>
</evidence>
<protein>
    <submittedName>
        <fullName evidence="4">Membrane fusion protein, multidrug efflux system</fullName>
    </submittedName>
</protein>
<dbReference type="EMBL" id="FZOU01000002">
    <property type="protein sequence ID" value="SNS72730.1"/>
    <property type="molecule type" value="Genomic_DNA"/>
</dbReference>
<dbReference type="RefSeq" id="WP_089407617.1">
    <property type="nucleotide sequence ID" value="NZ_FZOU01000002.1"/>
</dbReference>
<dbReference type="Gene3D" id="2.40.50.100">
    <property type="match status" value="1"/>
</dbReference>
<dbReference type="InterPro" id="IPR058634">
    <property type="entry name" value="AaeA-lik-b-barrel"/>
</dbReference>
<dbReference type="InterPro" id="IPR058625">
    <property type="entry name" value="MdtA-like_BSH"/>
</dbReference>
<sequence length="399" mass="43106">MTNTTSMNEQRNRGRIFGYGVIALAAVALTVSALQVDRHPRTDDATVRANAIAFAPEVQGRLTQLLVKDDQVVHKGDLLFQIDPRPFEHALAQAKAEQATLEGQIEDERRRIAAQQSAVGAARAGVTGSQSSISASQGAYLAAQAAEERARAAQVSADAQLHFAQNDYDRLAPLLVKHYVTTQQIDQAQTSVRVAQEASHQAASQLLQAQAQVSMALAAKQSASAGFTASQSKLGEAQHTVDTLETLEAARPGKAAKVEQAALDLEWCSVRAPFDGYVTNMNISQGAYAHVGTPLFTLIDTSNWWVLANYRESKLKSIRPGMHVQVYLMEHPGRRYNGVVDSVGRGVFPEDGAVAGGLPAVDRTLNWVHLSARFPVRIRVLDPDPEAFRIGATAITVVR</sequence>